<proteinExistence type="predicted"/>
<reference evidence="3" key="1">
    <citation type="journal article" date="2017" name="Nat. Ecol. Evol.">
        <title>Genome expansion and lineage-specific genetic innovations in the forest pathogenic fungi Armillaria.</title>
        <authorList>
            <person name="Sipos G."/>
            <person name="Prasanna A.N."/>
            <person name="Walter M.C."/>
            <person name="O'Connor E."/>
            <person name="Balint B."/>
            <person name="Krizsan K."/>
            <person name="Kiss B."/>
            <person name="Hess J."/>
            <person name="Varga T."/>
            <person name="Slot J."/>
            <person name="Riley R."/>
            <person name="Boka B."/>
            <person name="Rigling D."/>
            <person name="Barry K."/>
            <person name="Lee J."/>
            <person name="Mihaltcheva S."/>
            <person name="LaButti K."/>
            <person name="Lipzen A."/>
            <person name="Waldron R."/>
            <person name="Moloney N.M."/>
            <person name="Sperisen C."/>
            <person name="Kredics L."/>
            <person name="Vagvoelgyi C."/>
            <person name="Patrignani A."/>
            <person name="Fitzpatrick D."/>
            <person name="Nagy I."/>
            <person name="Doyle S."/>
            <person name="Anderson J.B."/>
            <person name="Grigoriev I.V."/>
            <person name="Gueldener U."/>
            <person name="Muensterkoetter M."/>
            <person name="Nagy L.G."/>
        </authorList>
    </citation>
    <scope>NUCLEOTIDE SEQUENCE [LARGE SCALE GENOMIC DNA]</scope>
    <source>
        <strain evidence="3">C18/9</strain>
    </source>
</reference>
<gene>
    <name evidence="2" type="ORF">ARMOST_15642</name>
</gene>
<name>A0A284RU26_ARMOS</name>
<evidence type="ECO:0000313" key="2">
    <source>
        <dbReference type="EMBL" id="SJL12220.1"/>
    </source>
</evidence>
<evidence type="ECO:0000313" key="3">
    <source>
        <dbReference type="Proteomes" id="UP000219338"/>
    </source>
</evidence>
<keyword evidence="3" id="KW-1185">Reference proteome</keyword>
<feature type="compositionally biased region" description="Polar residues" evidence="1">
    <location>
        <begin position="30"/>
        <end position="41"/>
    </location>
</feature>
<dbReference type="Proteomes" id="UP000219338">
    <property type="component" value="Unassembled WGS sequence"/>
</dbReference>
<accession>A0A284RU26</accession>
<dbReference type="EMBL" id="FUEG01000016">
    <property type="protein sequence ID" value="SJL12220.1"/>
    <property type="molecule type" value="Genomic_DNA"/>
</dbReference>
<feature type="region of interest" description="Disordered" evidence="1">
    <location>
        <begin position="24"/>
        <end position="50"/>
    </location>
</feature>
<dbReference type="AlphaFoldDB" id="A0A284RU26"/>
<sequence>MFSDDSEPDIVHIIRLYPSLMMADPPSVPQFDQPQPSSSDTYESDKPLGV</sequence>
<organism evidence="2 3">
    <name type="scientific">Armillaria ostoyae</name>
    <name type="common">Armillaria root rot fungus</name>
    <dbReference type="NCBI Taxonomy" id="47428"/>
    <lineage>
        <taxon>Eukaryota</taxon>
        <taxon>Fungi</taxon>
        <taxon>Dikarya</taxon>
        <taxon>Basidiomycota</taxon>
        <taxon>Agaricomycotina</taxon>
        <taxon>Agaricomycetes</taxon>
        <taxon>Agaricomycetidae</taxon>
        <taxon>Agaricales</taxon>
        <taxon>Marasmiineae</taxon>
        <taxon>Physalacriaceae</taxon>
        <taxon>Armillaria</taxon>
    </lineage>
</organism>
<protein>
    <submittedName>
        <fullName evidence="2">Uncharacterized protein</fullName>
    </submittedName>
</protein>
<evidence type="ECO:0000256" key="1">
    <source>
        <dbReference type="SAM" id="MobiDB-lite"/>
    </source>
</evidence>